<feature type="compositionally biased region" description="Polar residues" evidence="1">
    <location>
        <begin position="27"/>
        <end position="38"/>
    </location>
</feature>
<name>A0AA86VXD8_9FABA</name>
<dbReference type="AlphaFoldDB" id="A0AA86VXD8"/>
<feature type="region of interest" description="Disordered" evidence="1">
    <location>
        <begin position="1"/>
        <end position="38"/>
    </location>
</feature>
<proteinExistence type="predicted"/>
<dbReference type="Proteomes" id="UP001189624">
    <property type="component" value="Chromosome 3"/>
</dbReference>
<organism evidence="2 3">
    <name type="scientific">Sphenostylis stenocarpa</name>
    <dbReference type="NCBI Taxonomy" id="92480"/>
    <lineage>
        <taxon>Eukaryota</taxon>
        <taxon>Viridiplantae</taxon>
        <taxon>Streptophyta</taxon>
        <taxon>Embryophyta</taxon>
        <taxon>Tracheophyta</taxon>
        <taxon>Spermatophyta</taxon>
        <taxon>Magnoliopsida</taxon>
        <taxon>eudicotyledons</taxon>
        <taxon>Gunneridae</taxon>
        <taxon>Pentapetalae</taxon>
        <taxon>rosids</taxon>
        <taxon>fabids</taxon>
        <taxon>Fabales</taxon>
        <taxon>Fabaceae</taxon>
        <taxon>Papilionoideae</taxon>
        <taxon>50 kb inversion clade</taxon>
        <taxon>NPAAA clade</taxon>
        <taxon>indigoferoid/millettioid clade</taxon>
        <taxon>Phaseoleae</taxon>
        <taxon>Sphenostylis</taxon>
    </lineage>
</organism>
<dbReference type="GO" id="GO:0000028">
    <property type="term" value="P:ribosomal small subunit assembly"/>
    <property type="evidence" value="ECO:0007669"/>
    <property type="project" value="TreeGrafter"/>
</dbReference>
<dbReference type="InterPro" id="IPR040446">
    <property type="entry name" value="RRP7"/>
</dbReference>
<feature type="compositionally biased region" description="Basic and acidic residues" evidence="1">
    <location>
        <begin position="105"/>
        <end position="117"/>
    </location>
</feature>
<dbReference type="PANTHER" id="PTHR13191">
    <property type="entry name" value="RIBOSOMAL RNA PROCESSING PROTEIN 7-RELATED"/>
    <property type="match status" value="1"/>
</dbReference>
<feature type="region of interest" description="Disordered" evidence="1">
    <location>
        <begin position="130"/>
        <end position="182"/>
    </location>
</feature>
<feature type="compositionally biased region" description="Basic residues" evidence="1">
    <location>
        <begin position="148"/>
        <end position="159"/>
    </location>
</feature>
<dbReference type="Gramene" id="rna-AYBTSS11_LOCUS9023">
    <property type="protein sequence ID" value="CAJ1939242.1"/>
    <property type="gene ID" value="gene-AYBTSS11_LOCUS9023"/>
</dbReference>
<evidence type="ECO:0000256" key="1">
    <source>
        <dbReference type="SAM" id="MobiDB-lite"/>
    </source>
</evidence>
<sequence>MEEREQPVVEKEQSVVEKEQENKIKSAPTTTPSYSSRPNLCFHILSQSNYLYIPKVKKAKSDAHTKEKKRKRNRKQNAEVETHATVESVEGKNKDKSLARKPKPKPKEEVDLDEKSDGVVDHCHSNAEEIQDFHGHRDSDTGAVIKPCRSKKDKKKRKKEFQNSLEKGEGNNKQEEVYTISSGDDDCSKGMKKWIMEYHHNRPGLDALQHQIDEFITAHEEKLEESIIGYIPKETNRKTFGFDELKKAFHAKRSLAVEKKRERKEKEALAAEGGGRLLYTIKVERKLPILKLELLWVRLLKQLKFK</sequence>
<dbReference type="GO" id="GO:0032545">
    <property type="term" value="C:CURI complex"/>
    <property type="evidence" value="ECO:0007669"/>
    <property type="project" value="TreeGrafter"/>
</dbReference>
<feature type="compositionally biased region" description="Basic and acidic residues" evidence="1">
    <location>
        <begin position="1"/>
        <end position="24"/>
    </location>
</feature>
<dbReference type="GO" id="GO:0034456">
    <property type="term" value="C:UTP-C complex"/>
    <property type="evidence" value="ECO:0007669"/>
    <property type="project" value="TreeGrafter"/>
</dbReference>
<feature type="compositionally biased region" description="Basic residues" evidence="1">
    <location>
        <begin position="66"/>
        <end position="75"/>
    </location>
</feature>
<evidence type="ECO:0000313" key="3">
    <source>
        <dbReference type="Proteomes" id="UP001189624"/>
    </source>
</evidence>
<reference evidence="2" key="1">
    <citation type="submission" date="2023-10" db="EMBL/GenBank/DDBJ databases">
        <authorList>
            <person name="Domelevo Entfellner J.-B."/>
        </authorList>
    </citation>
    <scope>NUCLEOTIDE SEQUENCE</scope>
</reference>
<dbReference type="EMBL" id="OY731400">
    <property type="protein sequence ID" value="CAJ1939242.1"/>
    <property type="molecule type" value="Genomic_DNA"/>
</dbReference>
<gene>
    <name evidence="2" type="ORF">AYBTSS11_LOCUS9023</name>
</gene>
<feature type="region of interest" description="Disordered" evidence="1">
    <location>
        <begin position="58"/>
        <end position="117"/>
    </location>
</feature>
<accession>A0AA86VXD8</accession>
<feature type="compositionally biased region" description="Basic and acidic residues" evidence="1">
    <location>
        <begin position="166"/>
        <end position="176"/>
    </location>
</feature>
<dbReference type="GO" id="GO:0006364">
    <property type="term" value="P:rRNA processing"/>
    <property type="evidence" value="ECO:0007669"/>
    <property type="project" value="TreeGrafter"/>
</dbReference>
<feature type="compositionally biased region" description="Basic and acidic residues" evidence="1">
    <location>
        <begin position="130"/>
        <end position="140"/>
    </location>
</feature>
<feature type="compositionally biased region" description="Basic and acidic residues" evidence="1">
    <location>
        <begin position="76"/>
        <end position="98"/>
    </location>
</feature>
<evidence type="ECO:0000313" key="2">
    <source>
        <dbReference type="EMBL" id="CAJ1939242.1"/>
    </source>
</evidence>
<dbReference type="PANTHER" id="PTHR13191:SF0">
    <property type="entry name" value="RIBOSOMAL RNA-PROCESSING PROTEIN 7 HOMOLOG A-RELATED"/>
    <property type="match status" value="1"/>
</dbReference>
<keyword evidence="3" id="KW-1185">Reference proteome</keyword>
<protein>
    <submittedName>
        <fullName evidence="2">Uncharacterized protein</fullName>
    </submittedName>
</protein>